<gene>
    <name evidence="13" type="ORF">GALMADRAFT_249454</name>
</gene>
<feature type="transmembrane region" description="Helical" evidence="12">
    <location>
        <begin position="174"/>
        <end position="196"/>
    </location>
</feature>
<feature type="transmembrane region" description="Helical" evidence="12">
    <location>
        <begin position="216"/>
        <end position="243"/>
    </location>
</feature>
<dbReference type="HOGENOM" id="CLU_029048_1_0_1"/>
<keyword evidence="7 12" id="KW-0808">Transferase</keyword>
<feature type="transmembrane region" description="Helical" evidence="12">
    <location>
        <begin position="413"/>
        <end position="432"/>
    </location>
</feature>
<evidence type="ECO:0000256" key="2">
    <source>
        <dbReference type="ARBA" id="ARBA00004687"/>
    </source>
</evidence>
<evidence type="ECO:0000256" key="12">
    <source>
        <dbReference type="RuleBase" id="RU363112"/>
    </source>
</evidence>
<reference evidence="14" key="1">
    <citation type="journal article" date="2014" name="Proc. Natl. Acad. Sci. U.S.A.">
        <title>Extensive sampling of basidiomycete genomes demonstrates inadequacy of the white-rot/brown-rot paradigm for wood decay fungi.</title>
        <authorList>
            <person name="Riley R."/>
            <person name="Salamov A.A."/>
            <person name="Brown D.W."/>
            <person name="Nagy L.G."/>
            <person name="Floudas D."/>
            <person name="Held B.W."/>
            <person name="Levasseur A."/>
            <person name="Lombard V."/>
            <person name="Morin E."/>
            <person name="Otillar R."/>
            <person name="Lindquist E.A."/>
            <person name="Sun H."/>
            <person name="LaButti K.M."/>
            <person name="Schmutz J."/>
            <person name="Jabbour D."/>
            <person name="Luo H."/>
            <person name="Baker S.E."/>
            <person name="Pisabarro A.G."/>
            <person name="Walton J.D."/>
            <person name="Blanchette R.A."/>
            <person name="Henrissat B."/>
            <person name="Martin F."/>
            <person name="Cullen D."/>
            <person name="Hibbett D.S."/>
            <person name="Grigoriev I.V."/>
        </authorList>
    </citation>
    <scope>NUCLEOTIDE SEQUENCE [LARGE SCALE GENOMIC DNA]</scope>
    <source>
        <strain evidence="14">CBS 339.88</strain>
    </source>
</reference>
<dbReference type="GO" id="GO:0005789">
    <property type="term" value="C:endoplasmic reticulum membrane"/>
    <property type="evidence" value="ECO:0007669"/>
    <property type="project" value="UniProtKB-SubCell"/>
</dbReference>
<proteinExistence type="inferred from homology"/>
<organism evidence="13 14">
    <name type="scientific">Galerina marginata (strain CBS 339.88)</name>
    <dbReference type="NCBI Taxonomy" id="685588"/>
    <lineage>
        <taxon>Eukaryota</taxon>
        <taxon>Fungi</taxon>
        <taxon>Dikarya</taxon>
        <taxon>Basidiomycota</taxon>
        <taxon>Agaricomycotina</taxon>
        <taxon>Agaricomycetes</taxon>
        <taxon>Agaricomycetidae</taxon>
        <taxon>Agaricales</taxon>
        <taxon>Agaricineae</taxon>
        <taxon>Strophariaceae</taxon>
        <taxon>Galerina</taxon>
    </lineage>
</organism>
<evidence type="ECO:0000313" key="13">
    <source>
        <dbReference type="EMBL" id="KDR75401.1"/>
    </source>
</evidence>
<dbReference type="Proteomes" id="UP000027222">
    <property type="component" value="Unassembled WGS sequence"/>
</dbReference>
<comment type="subcellular location">
    <subcellularLocation>
        <location evidence="1 12">Endoplasmic reticulum membrane</location>
        <topology evidence="1 12">Multi-pass membrane protein</topology>
    </subcellularLocation>
</comment>
<sequence>MRRQRAHQDARASQLGYQEEDQLEIWRAALQREMAGARWTRAKVRAGGTAERKSVRTAGWSFGSEAILSMIHAVLSLAFYFLLLHAASYLPLFDASPLLLSRQSSLFRWDALHFLHIADHGYVFEHEWAFFPGAPLTLSLLLRTHALFSPAVLAVLSSKALYSLSLYHLRSPELARLASLLALLPTSPVTLYFAPYNEPFFTFLSYQGMLCCTRRQWFLASILFALAGAFRANGIFLGGFILWGMLVRPFLDRKMPQTRVLLKSIVLTAVVISPFVIHHIYAYSLFCYGLHSVPAWCHRVPPSLYTHVQEKYWNSGFLRYWTLDQLPNFLISTPTILLITSFSFSHLTKIGHADAKHFENITITPHVIHSIIFLFILVFASHTQIILRLAASMPVVYWAAAWLLSEHPSFGRLWVIWSVLWSVISTILWAAFLPPA</sequence>
<keyword evidence="8 12" id="KW-0812">Transmembrane</keyword>
<comment type="similarity">
    <text evidence="3 12">Belongs to the PIGV family.</text>
</comment>
<keyword evidence="5 12" id="KW-0337">GPI-anchor biosynthesis</keyword>
<evidence type="ECO:0000256" key="8">
    <source>
        <dbReference type="ARBA" id="ARBA00022692"/>
    </source>
</evidence>
<evidence type="ECO:0000256" key="9">
    <source>
        <dbReference type="ARBA" id="ARBA00022824"/>
    </source>
</evidence>
<dbReference type="PANTHER" id="PTHR12468">
    <property type="entry name" value="GPI MANNOSYLTRANSFERASE 2"/>
    <property type="match status" value="1"/>
</dbReference>
<dbReference type="AlphaFoldDB" id="A0A067SWY2"/>
<feature type="transmembrane region" description="Helical" evidence="12">
    <location>
        <begin position="385"/>
        <end position="404"/>
    </location>
</feature>
<dbReference type="EMBL" id="KL142381">
    <property type="protein sequence ID" value="KDR75401.1"/>
    <property type="molecule type" value="Genomic_DNA"/>
</dbReference>
<comment type="function">
    <text evidence="12">Mannosyltransferase involved in glycosylphosphatidylinositol-anchor biosynthesis.</text>
</comment>
<dbReference type="OrthoDB" id="10252502at2759"/>
<evidence type="ECO:0000256" key="7">
    <source>
        <dbReference type="ARBA" id="ARBA00022679"/>
    </source>
</evidence>
<dbReference type="UniPathway" id="UPA00196"/>
<dbReference type="EC" id="2.4.1.-" evidence="12"/>
<feature type="transmembrane region" description="Helical" evidence="12">
    <location>
        <begin position="360"/>
        <end position="379"/>
    </location>
</feature>
<evidence type="ECO:0000256" key="11">
    <source>
        <dbReference type="ARBA" id="ARBA00023136"/>
    </source>
</evidence>
<dbReference type="PANTHER" id="PTHR12468:SF2">
    <property type="entry name" value="GPI MANNOSYLTRANSFERASE 2"/>
    <property type="match status" value="1"/>
</dbReference>
<evidence type="ECO:0000313" key="14">
    <source>
        <dbReference type="Proteomes" id="UP000027222"/>
    </source>
</evidence>
<evidence type="ECO:0000256" key="10">
    <source>
        <dbReference type="ARBA" id="ARBA00022989"/>
    </source>
</evidence>
<feature type="transmembrane region" description="Helical" evidence="12">
    <location>
        <begin position="264"/>
        <end position="286"/>
    </location>
</feature>
<accession>A0A067SWY2</accession>
<dbReference type="InterPro" id="IPR007315">
    <property type="entry name" value="PIG-V/Gpi18"/>
</dbReference>
<keyword evidence="9 12" id="KW-0256">Endoplasmic reticulum</keyword>
<dbReference type="GO" id="GO:0000009">
    <property type="term" value="F:alpha-1,6-mannosyltransferase activity"/>
    <property type="evidence" value="ECO:0007669"/>
    <property type="project" value="InterPro"/>
</dbReference>
<feature type="transmembrane region" description="Helical" evidence="12">
    <location>
        <begin position="66"/>
        <end position="90"/>
    </location>
</feature>
<protein>
    <recommendedName>
        <fullName evidence="4 12">GPI mannosyltransferase 2</fullName>
        <ecNumber evidence="12">2.4.1.-</ecNumber>
    </recommendedName>
</protein>
<evidence type="ECO:0000256" key="6">
    <source>
        <dbReference type="ARBA" id="ARBA00022676"/>
    </source>
</evidence>
<feature type="transmembrane region" description="Helical" evidence="12">
    <location>
        <begin position="329"/>
        <end position="348"/>
    </location>
</feature>
<feature type="transmembrane region" description="Helical" evidence="12">
    <location>
        <begin position="140"/>
        <end position="162"/>
    </location>
</feature>
<comment type="pathway">
    <text evidence="2 12">Glycolipid biosynthesis; glycosylphosphatidylinositol-anchor biosynthesis.</text>
</comment>
<dbReference type="STRING" id="685588.A0A067SWY2"/>
<dbReference type="GO" id="GO:0004376">
    <property type="term" value="F:GPI mannosyltransferase activity"/>
    <property type="evidence" value="ECO:0007669"/>
    <property type="project" value="InterPro"/>
</dbReference>
<keyword evidence="14" id="KW-1185">Reference proteome</keyword>
<dbReference type="GO" id="GO:0031501">
    <property type="term" value="C:mannosyltransferase complex"/>
    <property type="evidence" value="ECO:0007669"/>
    <property type="project" value="TreeGrafter"/>
</dbReference>
<keyword evidence="6 12" id="KW-0328">Glycosyltransferase</keyword>
<evidence type="ECO:0000256" key="4">
    <source>
        <dbReference type="ARBA" id="ARBA00013795"/>
    </source>
</evidence>
<keyword evidence="11 12" id="KW-0472">Membrane</keyword>
<dbReference type="Pfam" id="PF04188">
    <property type="entry name" value="Mannosyl_trans2"/>
    <property type="match status" value="1"/>
</dbReference>
<evidence type="ECO:0000256" key="3">
    <source>
        <dbReference type="ARBA" id="ARBA00008698"/>
    </source>
</evidence>
<dbReference type="GO" id="GO:0006506">
    <property type="term" value="P:GPI anchor biosynthetic process"/>
    <property type="evidence" value="ECO:0007669"/>
    <property type="project" value="UniProtKB-UniPathway"/>
</dbReference>
<name>A0A067SWY2_GALM3</name>
<evidence type="ECO:0000256" key="1">
    <source>
        <dbReference type="ARBA" id="ARBA00004477"/>
    </source>
</evidence>
<evidence type="ECO:0000256" key="5">
    <source>
        <dbReference type="ARBA" id="ARBA00022502"/>
    </source>
</evidence>
<keyword evidence="10 12" id="KW-1133">Transmembrane helix</keyword>